<dbReference type="PANTHER" id="PTHR30055:SF226">
    <property type="entry name" value="HTH-TYPE TRANSCRIPTIONAL REGULATOR PKSA"/>
    <property type="match status" value="1"/>
</dbReference>
<dbReference type="PRINTS" id="PR00455">
    <property type="entry name" value="HTHTETR"/>
</dbReference>
<feature type="domain" description="HTH tetR-type" evidence="4">
    <location>
        <begin position="25"/>
        <end position="85"/>
    </location>
</feature>
<feature type="region of interest" description="Disordered" evidence="3">
    <location>
        <begin position="1"/>
        <end position="21"/>
    </location>
</feature>
<reference evidence="5 6" key="1">
    <citation type="submission" date="2023-08" db="EMBL/GenBank/DDBJ databases">
        <authorList>
            <person name="Folkvardsen B D."/>
            <person name="Norman A."/>
        </authorList>
    </citation>
    <scope>NUCLEOTIDE SEQUENCE [LARGE SCALE GENOMIC DNA]</scope>
    <source>
        <strain evidence="5 6">Mu0053</strain>
    </source>
</reference>
<dbReference type="Gene3D" id="1.10.357.10">
    <property type="entry name" value="Tetracycline Repressor, domain 2"/>
    <property type="match status" value="1"/>
</dbReference>
<dbReference type="Proteomes" id="UP001190465">
    <property type="component" value="Chromosome"/>
</dbReference>
<sequence length="213" mass="23700">MTVPSEAAGNTPTARPKRALQERSRIAKQRILDAAVRVLHQHGYAKTSTLRIQEEAGVSRGGLLNHFPSRDQLLVAAVHHLAIEWIRGLGTRTQWADDPAERIAEAIDTMWATYSQPYFWASVELWVAARSHEDLRLALLPEEHITGSVIRASTDVLFGPALSSHPAYPAVREMLVTSMRGVALTYAIETRDPAKDPHVRDWNAVARAMLLET</sequence>
<keyword evidence="1 2" id="KW-0238">DNA-binding</keyword>
<evidence type="ECO:0000256" key="2">
    <source>
        <dbReference type="PROSITE-ProRule" id="PRU00335"/>
    </source>
</evidence>
<evidence type="ECO:0000256" key="1">
    <source>
        <dbReference type="ARBA" id="ARBA00023125"/>
    </source>
</evidence>
<keyword evidence="6" id="KW-1185">Reference proteome</keyword>
<dbReference type="InterPro" id="IPR009057">
    <property type="entry name" value="Homeodomain-like_sf"/>
</dbReference>
<gene>
    <name evidence="5" type="ORF">MU0053_001357</name>
</gene>
<dbReference type="InterPro" id="IPR001647">
    <property type="entry name" value="HTH_TetR"/>
</dbReference>
<proteinExistence type="predicted"/>
<evidence type="ECO:0000256" key="3">
    <source>
        <dbReference type="SAM" id="MobiDB-lite"/>
    </source>
</evidence>
<evidence type="ECO:0000313" key="6">
    <source>
        <dbReference type="Proteomes" id="UP001190465"/>
    </source>
</evidence>
<evidence type="ECO:0000313" key="5">
    <source>
        <dbReference type="EMBL" id="CAJ1499218.1"/>
    </source>
</evidence>
<name>A0ABM9LHQ8_9MYCO</name>
<evidence type="ECO:0000259" key="4">
    <source>
        <dbReference type="PROSITE" id="PS50977"/>
    </source>
</evidence>
<dbReference type="SUPFAM" id="SSF46689">
    <property type="entry name" value="Homeodomain-like"/>
    <property type="match status" value="1"/>
</dbReference>
<dbReference type="Pfam" id="PF00440">
    <property type="entry name" value="TetR_N"/>
    <property type="match status" value="1"/>
</dbReference>
<dbReference type="InterPro" id="IPR050109">
    <property type="entry name" value="HTH-type_TetR-like_transc_reg"/>
</dbReference>
<dbReference type="RefSeq" id="WP_308481608.1">
    <property type="nucleotide sequence ID" value="NZ_OY726397.1"/>
</dbReference>
<organism evidence="5 6">
    <name type="scientific">[Mycobacterium] burgundiense</name>
    <dbReference type="NCBI Taxonomy" id="3064286"/>
    <lineage>
        <taxon>Bacteria</taxon>
        <taxon>Bacillati</taxon>
        <taxon>Actinomycetota</taxon>
        <taxon>Actinomycetes</taxon>
        <taxon>Mycobacteriales</taxon>
        <taxon>Mycobacteriaceae</taxon>
        <taxon>Mycolicibacterium</taxon>
    </lineage>
</organism>
<feature type="DNA-binding region" description="H-T-H motif" evidence="2">
    <location>
        <begin position="48"/>
        <end position="67"/>
    </location>
</feature>
<accession>A0ABM9LHQ8</accession>
<dbReference type="PROSITE" id="PS50977">
    <property type="entry name" value="HTH_TETR_2"/>
    <property type="match status" value="1"/>
</dbReference>
<protein>
    <submittedName>
        <fullName evidence="5">Helix-turn-helix domain-containing protein</fullName>
    </submittedName>
</protein>
<dbReference type="PANTHER" id="PTHR30055">
    <property type="entry name" value="HTH-TYPE TRANSCRIPTIONAL REGULATOR RUTR"/>
    <property type="match status" value="1"/>
</dbReference>
<dbReference type="EMBL" id="OY726397">
    <property type="protein sequence ID" value="CAJ1499218.1"/>
    <property type="molecule type" value="Genomic_DNA"/>
</dbReference>